<proteinExistence type="predicted"/>
<name>A0A0F9L9S7_9ZZZZ</name>
<gene>
    <name evidence="1" type="ORF">LCGC14_1538750</name>
</gene>
<comment type="caution">
    <text evidence="1">The sequence shown here is derived from an EMBL/GenBank/DDBJ whole genome shotgun (WGS) entry which is preliminary data.</text>
</comment>
<protein>
    <submittedName>
        <fullName evidence="1">Uncharacterized protein</fullName>
    </submittedName>
</protein>
<evidence type="ECO:0000313" key="1">
    <source>
        <dbReference type="EMBL" id="KKM60745.1"/>
    </source>
</evidence>
<dbReference type="EMBL" id="LAZR01011620">
    <property type="protein sequence ID" value="KKM60745.1"/>
    <property type="molecule type" value="Genomic_DNA"/>
</dbReference>
<sequence>MPKAFEDCVEGGGRVRTISGPDKRFDLGKDQFIRICFDSKGSHEGEKKTNQTKKALRR</sequence>
<accession>A0A0F9L9S7</accession>
<reference evidence="1" key="1">
    <citation type="journal article" date="2015" name="Nature">
        <title>Complex archaea that bridge the gap between prokaryotes and eukaryotes.</title>
        <authorList>
            <person name="Spang A."/>
            <person name="Saw J.H."/>
            <person name="Jorgensen S.L."/>
            <person name="Zaremba-Niedzwiedzka K."/>
            <person name="Martijn J."/>
            <person name="Lind A.E."/>
            <person name="van Eijk R."/>
            <person name="Schleper C."/>
            <person name="Guy L."/>
            <person name="Ettema T.J."/>
        </authorList>
    </citation>
    <scope>NUCLEOTIDE SEQUENCE</scope>
</reference>
<dbReference type="AlphaFoldDB" id="A0A0F9L9S7"/>
<organism evidence="1">
    <name type="scientific">marine sediment metagenome</name>
    <dbReference type="NCBI Taxonomy" id="412755"/>
    <lineage>
        <taxon>unclassified sequences</taxon>
        <taxon>metagenomes</taxon>
        <taxon>ecological metagenomes</taxon>
    </lineage>
</organism>